<evidence type="ECO:0000313" key="2">
    <source>
        <dbReference type="Proteomes" id="UP000314983"/>
    </source>
</evidence>
<sequence length="86" mass="9652">MIGGSVTLYQGTSIQRGELLHLSEPLVSLPRLLNILNSFGKVSGYKVNLEKRELLAICQVIQSAARSQFLFKVNTKKFKYLGVWVL</sequence>
<organism evidence="1 2">
    <name type="scientific">Electrophorus electricus</name>
    <name type="common">Electric eel</name>
    <name type="synonym">Gymnotus electricus</name>
    <dbReference type="NCBI Taxonomy" id="8005"/>
    <lineage>
        <taxon>Eukaryota</taxon>
        <taxon>Metazoa</taxon>
        <taxon>Chordata</taxon>
        <taxon>Craniata</taxon>
        <taxon>Vertebrata</taxon>
        <taxon>Euteleostomi</taxon>
        <taxon>Actinopterygii</taxon>
        <taxon>Neopterygii</taxon>
        <taxon>Teleostei</taxon>
        <taxon>Ostariophysi</taxon>
        <taxon>Gymnotiformes</taxon>
        <taxon>Gymnotoidei</taxon>
        <taxon>Gymnotidae</taxon>
        <taxon>Electrophorus</taxon>
    </lineage>
</organism>
<name>A0AAY5ETJ0_ELEEL</name>
<reference evidence="1 2" key="1">
    <citation type="submission" date="2020-05" db="EMBL/GenBank/DDBJ databases">
        <title>Electrophorus electricus (electric eel) genome, fEleEle1, primary haplotype.</title>
        <authorList>
            <person name="Myers G."/>
            <person name="Meyer A."/>
            <person name="Fedrigo O."/>
            <person name="Formenti G."/>
            <person name="Rhie A."/>
            <person name="Tracey A."/>
            <person name="Sims Y."/>
            <person name="Jarvis E.D."/>
        </authorList>
    </citation>
    <scope>NUCLEOTIDE SEQUENCE [LARGE SCALE GENOMIC DNA]</scope>
</reference>
<protein>
    <submittedName>
        <fullName evidence="1">Uncharacterized protein</fullName>
    </submittedName>
</protein>
<reference evidence="1" key="3">
    <citation type="submission" date="2025-09" db="UniProtKB">
        <authorList>
            <consortium name="Ensembl"/>
        </authorList>
    </citation>
    <scope>IDENTIFICATION</scope>
</reference>
<keyword evidence="2" id="KW-1185">Reference proteome</keyword>
<dbReference type="GeneTree" id="ENSGT01130000279487"/>
<dbReference type="AlphaFoldDB" id="A0AAY5ETJ0"/>
<dbReference type="Proteomes" id="UP000314983">
    <property type="component" value="Chromosome 9"/>
</dbReference>
<proteinExistence type="predicted"/>
<dbReference type="Ensembl" id="ENSEEET00000058724.1">
    <property type="protein sequence ID" value="ENSEEEP00000059702.1"/>
    <property type="gene ID" value="ENSEEEG00000027081.1"/>
</dbReference>
<accession>A0AAY5ETJ0</accession>
<evidence type="ECO:0000313" key="1">
    <source>
        <dbReference type="Ensembl" id="ENSEEEP00000059702.1"/>
    </source>
</evidence>
<reference evidence="1" key="2">
    <citation type="submission" date="2025-08" db="UniProtKB">
        <authorList>
            <consortium name="Ensembl"/>
        </authorList>
    </citation>
    <scope>IDENTIFICATION</scope>
</reference>